<evidence type="ECO:0000256" key="2">
    <source>
        <dbReference type="SAM" id="Phobius"/>
    </source>
</evidence>
<dbReference type="InterPro" id="IPR003609">
    <property type="entry name" value="Pan_app"/>
</dbReference>
<keyword evidence="2" id="KW-1133">Transmembrane helix</keyword>
<evidence type="ECO:0000259" key="4">
    <source>
        <dbReference type="Pfam" id="PF14295"/>
    </source>
</evidence>
<proteinExistence type="predicted"/>
<reference evidence="5" key="1">
    <citation type="journal article" date="2020" name="Stud. Mycol.">
        <title>101 Dothideomycetes genomes: a test case for predicting lifestyles and emergence of pathogens.</title>
        <authorList>
            <person name="Haridas S."/>
            <person name="Albert R."/>
            <person name="Binder M."/>
            <person name="Bloem J."/>
            <person name="Labutti K."/>
            <person name="Salamov A."/>
            <person name="Andreopoulos B."/>
            <person name="Baker S."/>
            <person name="Barry K."/>
            <person name="Bills G."/>
            <person name="Bluhm B."/>
            <person name="Cannon C."/>
            <person name="Castanera R."/>
            <person name="Culley D."/>
            <person name="Daum C."/>
            <person name="Ezra D."/>
            <person name="Gonzalez J."/>
            <person name="Henrissat B."/>
            <person name="Kuo A."/>
            <person name="Liang C."/>
            <person name="Lipzen A."/>
            <person name="Lutzoni F."/>
            <person name="Magnuson J."/>
            <person name="Mondo S."/>
            <person name="Nolan M."/>
            <person name="Ohm R."/>
            <person name="Pangilinan J."/>
            <person name="Park H.-J."/>
            <person name="Ramirez L."/>
            <person name="Alfaro M."/>
            <person name="Sun H."/>
            <person name="Tritt A."/>
            <person name="Yoshinaga Y."/>
            <person name="Zwiers L.-H."/>
            <person name="Turgeon B."/>
            <person name="Goodwin S."/>
            <person name="Spatafora J."/>
            <person name="Crous P."/>
            <person name="Grigoriev I."/>
        </authorList>
    </citation>
    <scope>NUCLEOTIDE SEQUENCE</scope>
    <source>
        <strain evidence="5">CBS 161.51</strain>
    </source>
</reference>
<evidence type="ECO:0000313" key="6">
    <source>
        <dbReference type="Proteomes" id="UP000800038"/>
    </source>
</evidence>
<dbReference type="OrthoDB" id="3943216at2759"/>
<gene>
    <name evidence="5" type="ORF">EJ02DRAFT_335402</name>
</gene>
<dbReference type="Pfam" id="PF14295">
    <property type="entry name" value="PAN_4"/>
    <property type="match status" value="3"/>
</dbReference>
<evidence type="ECO:0000256" key="1">
    <source>
        <dbReference type="SAM" id="MobiDB-lite"/>
    </source>
</evidence>
<feature type="chain" id="PRO_5025496201" description="Apple domain-containing protein" evidence="3">
    <location>
        <begin position="21"/>
        <end position="487"/>
    </location>
</feature>
<keyword evidence="2" id="KW-0812">Transmembrane</keyword>
<name>A0A6A5T801_9PLEO</name>
<keyword evidence="6" id="KW-1185">Reference proteome</keyword>
<protein>
    <recommendedName>
        <fullName evidence="4">Apple domain-containing protein</fullName>
    </recommendedName>
</protein>
<organism evidence="5 6">
    <name type="scientific">Clathrospora elynae</name>
    <dbReference type="NCBI Taxonomy" id="706981"/>
    <lineage>
        <taxon>Eukaryota</taxon>
        <taxon>Fungi</taxon>
        <taxon>Dikarya</taxon>
        <taxon>Ascomycota</taxon>
        <taxon>Pezizomycotina</taxon>
        <taxon>Dothideomycetes</taxon>
        <taxon>Pleosporomycetidae</taxon>
        <taxon>Pleosporales</taxon>
        <taxon>Diademaceae</taxon>
        <taxon>Clathrospora</taxon>
    </lineage>
</organism>
<feature type="domain" description="Apple" evidence="4">
    <location>
        <begin position="300"/>
        <end position="337"/>
    </location>
</feature>
<keyword evidence="2" id="KW-0472">Membrane</keyword>
<feature type="region of interest" description="Disordered" evidence="1">
    <location>
        <begin position="421"/>
        <end position="446"/>
    </location>
</feature>
<feature type="domain" description="Apple" evidence="4">
    <location>
        <begin position="73"/>
        <end position="112"/>
    </location>
</feature>
<feature type="domain" description="Apple" evidence="4">
    <location>
        <begin position="191"/>
        <end position="234"/>
    </location>
</feature>
<evidence type="ECO:0000256" key="3">
    <source>
        <dbReference type="SAM" id="SignalP"/>
    </source>
</evidence>
<feature type="transmembrane region" description="Helical" evidence="2">
    <location>
        <begin position="383"/>
        <end position="406"/>
    </location>
</feature>
<feature type="signal peptide" evidence="3">
    <location>
        <begin position="1"/>
        <end position="20"/>
    </location>
</feature>
<feature type="region of interest" description="Disordered" evidence="1">
    <location>
        <begin position="361"/>
        <end position="381"/>
    </location>
</feature>
<dbReference type="AlphaFoldDB" id="A0A6A5T801"/>
<dbReference type="EMBL" id="ML976001">
    <property type="protein sequence ID" value="KAF1946866.1"/>
    <property type="molecule type" value="Genomic_DNA"/>
</dbReference>
<accession>A0A6A5T801</accession>
<keyword evidence="3" id="KW-0732">Signal</keyword>
<evidence type="ECO:0000313" key="5">
    <source>
        <dbReference type="EMBL" id="KAF1946866.1"/>
    </source>
</evidence>
<dbReference type="Proteomes" id="UP000800038">
    <property type="component" value="Unassembled WGS sequence"/>
</dbReference>
<sequence>MMILSRQSLMAFVWASAALATPFSHSMDPIFNSDLEVRQEANMTCPDSYTSENGLEFTTYCEQNNPFNADAQPAAFQTDSMQDCMEYCSRYRGNGEGCFGVVWTNVAGHCWLRNSTTSTANLEPNTGCYSALIKNDGMKPLDTACPNTDLSDNSLPGVEGIRYRTYCGKVIGSEYNMPSGSCFSGIPKPCWNAPYQGFFHAKTLEECLKICVDQHPLCMAVSWNPDLSTGFANCFPKTGYVNYLSDPSAKLGIIHSAAITTVETPDTECPSDNTYTAAQGKTSFDIHCGKANTGANITIIHSQNVTACMDACAASDQKCVGVLFDSTLAGGYNNCCLQNTTSVIVDQASVTYAVLSTQPLASSSTSPSASPGTSPSSSPPSKAWIAGPVIGGIVAFLALSFAIFWWRNRKASKAVGIEKDGRPLAHTTGHGLAPSYSPDGHAGDAQQQKYYNNVPTELETEHMSELPTNTTKYAHTATGTVPQELPA</sequence>